<name>A0A0E9VE91_ANGAN</name>
<protein>
    <submittedName>
        <fullName evidence="2">Uncharacterized protein</fullName>
    </submittedName>
</protein>
<evidence type="ECO:0000313" key="2">
    <source>
        <dbReference type="EMBL" id="JAH75528.1"/>
    </source>
</evidence>
<evidence type="ECO:0000256" key="1">
    <source>
        <dbReference type="SAM" id="Phobius"/>
    </source>
</evidence>
<dbReference type="AlphaFoldDB" id="A0A0E9VE91"/>
<keyword evidence="1" id="KW-0812">Transmembrane</keyword>
<sequence>MTHSQCSLTIALFHKGFNSAIYSSLFLALAACQFLVFVSFRPTLPLLSLLPSLSPPSLPLAGLHVPLVLKVLSHKQNVHIPPKGFD</sequence>
<organism evidence="2">
    <name type="scientific">Anguilla anguilla</name>
    <name type="common">European freshwater eel</name>
    <name type="synonym">Muraena anguilla</name>
    <dbReference type="NCBI Taxonomy" id="7936"/>
    <lineage>
        <taxon>Eukaryota</taxon>
        <taxon>Metazoa</taxon>
        <taxon>Chordata</taxon>
        <taxon>Craniata</taxon>
        <taxon>Vertebrata</taxon>
        <taxon>Euteleostomi</taxon>
        <taxon>Actinopterygii</taxon>
        <taxon>Neopterygii</taxon>
        <taxon>Teleostei</taxon>
        <taxon>Anguilliformes</taxon>
        <taxon>Anguillidae</taxon>
        <taxon>Anguilla</taxon>
    </lineage>
</organism>
<feature type="transmembrane region" description="Helical" evidence="1">
    <location>
        <begin position="20"/>
        <end position="40"/>
    </location>
</feature>
<proteinExistence type="predicted"/>
<keyword evidence="1" id="KW-0472">Membrane</keyword>
<keyword evidence="1" id="KW-1133">Transmembrane helix</keyword>
<accession>A0A0E9VE91</accession>
<reference evidence="2" key="2">
    <citation type="journal article" date="2015" name="Fish Shellfish Immunol.">
        <title>Early steps in the European eel (Anguilla anguilla)-Vibrio vulnificus interaction in the gills: Role of the RtxA13 toxin.</title>
        <authorList>
            <person name="Callol A."/>
            <person name="Pajuelo D."/>
            <person name="Ebbesson L."/>
            <person name="Teles M."/>
            <person name="MacKenzie S."/>
            <person name="Amaro C."/>
        </authorList>
    </citation>
    <scope>NUCLEOTIDE SEQUENCE</scope>
</reference>
<dbReference type="EMBL" id="GBXM01033049">
    <property type="protein sequence ID" value="JAH75528.1"/>
    <property type="molecule type" value="Transcribed_RNA"/>
</dbReference>
<reference evidence="2" key="1">
    <citation type="submission" date="2014-11" db="EMBL/GenBank/DDBJ databases">
        <authorList>
            <person name="Amaro Gonzalez C."/>
        </authorList>
    </citation>
    <scope>NUCLEOTIDE SEQUENCE</scope>
</reference>